<dbReference type="AlphaFoldDB" id="A0A8X6V504"/>
<accession>A0A8X6V504</accession>
<organism evidence="1 2">
    <name type="scientific">Trichonephila clavipes</name>
    <name type="common">Golden silk orbweaver</name>
    <name type="synonym">Nephila clavipes</name>
    <dbReference type="NCBI Taxonomy" id="2585209"/>
    <lineage>
        <taxon>Eukaryota</taxon>
        <taxon>Metazoa</taxon>
        <taxon>Ecdysozoa</taxon>
        <taxon>Arthropoda</taxon>
        <taxon>Chelicerata</taxon>
        <taxon>Arachnida</taxon>
        <taxon>Araneae</taxon>
        <taxon>Araneomorphae</taxon>
        <taxon>Entelegynae</taxon>
        <taxon>Araneoidea</taxon>
        <taxon>Nephilidae</taxon>
        <taxon>Trichonephila</taxon>
    </lineage>
</organism>
<dbReference type="PANTHER" id="PTHR47326:SF1">
    <property type="entry name" value="HTH PSQ-TYPE DOMAIN-CONTAINING PROTEIN"/>
    <property type="match status" value="1"/>
</dbReference>
<evidence type="ECO:0000313" key="2">
    <source>
        <dbReference type="Proteomes" id="UP000887159"/>
    </source>
</evidence>
<dbReference type="Proteomes" id="UP000887159">
    <property type="component" value="Unassembled WGS sequence"/>
</dbReference>
<dbReference type="EMBL" id="BMAU01021179">
    <property type="protein sequence ID" value="GFX94728.1"/>
    <property type="molecule type" value="Genomic_DNA"/>
</dbReference>
<reference evidence="1" key="1">
    <citation type="submission" date="2020-08" db="EMBL/GenBank/DDBJ databases">
        <title>Multicomponent nature underlies the extraordinary mechanical properties of spider dragline silk.</title>
        <authorList>
            <person name="Kono N."/>
            <person name="Nakamura H."/>
            <person name="Mori M."/>
            <person name="Yoshida Y."/>
            <person name="Ohtoshi R."/>
            <person name="Malay A.D."/>
            <person name="Moran D.A.P."/>
            <person name="Tomita M."/>
            <person name="Numata K."/>
            <person name="Arakawa K."/>
        </authorList>
    </citation>
    <scope>NUCLEOTIDE SEQUENCE</scope>
</reference>
<dbReference type="InterPro" id="IPR036397">
    <property type="entry name" value="RNaseH_sf"/>
</dbReference>
<evidence type="ECO:0000313" key="1">
    <source>
        <dbReference type="EMBL" id="GFX94728.1"/>
    </source>
</evidence>
<gene>
    <name evidence="1" type="primary">AVEN_115868_1</name>
    <name evidence="1" type="ORF">TNCV_4800051</name>
</gene>
<name>A0A8X6V504_TRICX</name>
<dbReference type="GO" id="GO:0003676">
    <property type="term" value="F:nucleic acid binding"/>
    <property type="evidence" value="ECO:0007669"/>
    <property type="project" value="InterPro"/>
</dbReference>
<sequence>MDWPWRSSALISPIARPFLSGLFLLGQMKSLVYETPVNSAKELVARISAAAGEIRNTPEMLSNVRRSMKRRCEACITCDGRQFEHLL</sequence>
<keyword evidence="2" id="KW-1185">Reference proteome</keyword>
<comment type="caution">
    <text evidence="1">The sequence shown here is derived from an EMBL/GenBank/DDBJ whole genome shotgun (WGS) entry which is preliminary data.</text>
</comment>
<dbReference type="Gene3D" id="3.30.420.10">
    <property type="entry name" value="Ribonuclease H-like superfamily/Ribonuclease H"/>
    <property type="match status" value="1"/>
</dbReference>
<protein>
    <submittedName>
        <fullName evidence="1">Uncharacterized protein</fullName>
    </submittedName>
</protein>
<dbReference type="PANTHER" id="PTHR47326">
    <property type="entry name" value="TRANSPOSABLE ELEMENT TC3 TRANSPOSASE-LIKE PROTEIN"/>
    <property type="match status" value="1"/>
</dbReference>
<proteinExistence type="predicted"/>